<accession>A0AAV9JJF6</accession>
<dbReference type="AlphaFoldDB" id="A0AAV9JJF6"/>
<feature type="region of interest" description="Disordered" evidence="1">
    <location>
        <begin position="184"/>
        <end position="230"/>
    </location>
</feature>
<dbReference type="PROSITE" id="PS51257">
    <property type="entry name" value="PROKAR_LIPOPROTEIN"/>
    <property type="match status" value="1"/>
</dbReference>
<dbReference type="EMBL" id="JAVFHQ010000020">
    <property type="protein sequence ID" value="KAK4545361.1"/>
    <property type="molecule type" value="Genomic_DNA"/>
</dbReference>
<proteinExistence type="predicted"/>
<comment type="caution">
    <text evidence="3">The sequence shown here is derived from an EMBL/GenBank/DDBJ whole genome shotgun (WGS) entry which is preliminary data.</text>
</comment>
<sequence length="230" mass="24558">MAARLRMPTLAFAALSICLSIATIGCAGRTINVFNTQQRSNAWLLPVWPNHFDTRELQALIGTSVAILVLNGILVAALLVSALPANIIVLTSALLSTICALVALIFPTILNQHAPTTDTLQTWTCRWNSASISQGQGPPSQFGTICQESRFAFFTTIPVFIIQLLLLGTAVYAIACGRKHSARLGSDVEKGGSQHELGQVRQASLDTKSEGSPRSVQDARSLATKGVQFA</sequence>
<feature type="transmembrane region" description="Helical" evidence="2">
    <location>
        <begin position="57"/>
        <end position="80"/>
    </location>
</feature>
<dbReference type="Proteomes" id="UP001324427">
    <property type="component" value="Unassembled WGS sequence"/>
</dbReference>
<gene>
    <name evidence="3" type="ORF">LTR36_003541</name>
</gene>
<feature type="compositionally biased region" description="Polar residues" evidence="1">
    <location>
        <begin position="201"/>
        <end position="215"/>
    </location>
</feature>
<keyword evidence="2" id="KW-0812">Transmembrane</keyword>
<evidence type="ECO:0000256" key="2">
    <source>
        <dbReference type="SAM" id="Phobius"/>
    </source>
</evidence>
<organism evidence="3 4">
    <name type="scientific">Oleoguttula mirabilis</name>
    <dbReference type="NCBI Taxonomy" id="1507867"/>
    <lineage>
        <taxon>Eukaryota</taxon>
        <taxon>Fungi</taxon>
        <taxon>Dikarya</taxon>
        <taxon>Ascomycota</taxon>
        <taxon>Pezizomycotina</taxon>
        <taxon>Dothideomycetes</taxon>
        <taxon>Dothideomycetidae</taxon>
        <taxon>Mycosphaerellales</taxon>
        <taxon>Teratosphaeriaceae</taxon>
        <taxon>Oleoguttula</taxon>
    </lineage>
</organism>
<reference evidence="3 4" key="1">
    <citation type="submission" date="2021-11" db="EMBL/GenBank/DDBJ databases">
        <title>Black yeast isolated from Biological Soil Crust.</title>
        <authorList>
            <person name="Kurbessoian T."/>
        </authorList>
    </citation>
    <scope>NUCLEOTIDE SEQUENCE [LARGE SCALE GENOMIC DNA]</scope>
    <source>
        <strain evidence="3 4">CCFEE 5522</strain>
    </source>
</reference>
<evidence type="ECO:0000313" key="3">
    <source>
        <dbReference type="EMBL" id="KAK4545361.1"/>
    </source>
</evidence>
<feature type="transmembrane region" description="Helical" evidence="2">
    <location>
        <begin position="87"/>
        <end position="110"/>
    </location>
</feature>
<feature type="transmembrane region" description="Helical" evidence="2">
    <location>
        <begin position="151"/>
        <end position="175"/>
    </location>
</feature>
<name>A0AAV9JJF6_9PEZI</name>
<evidence type="ECO:0000313" key="4">
    <source>
        <dbReference type="Proteomes" id="UP001324427"/>
    </source>
</evidence>
<keyword evidence="2" id="KW-0472">Membrane</keyword>
<keyword evidence="2" id="KW-1133">Transmembrane helix</keyword>
<keyword evidence="4" id="KW-1185">Reference proteome</keyword>
<evidence type="ECO:0000256" key="1">
    <source>
        <dbReference type="SAM" id="MobiDB-lite"/>
    </source>
</evidence>
<protein>
    <submittedName>
        <fullName evidence="3">Uncharacterized protein</fullName>
    </submittedName>
</protein>